<feature type="compositionally biased region" description="Basic and acidic residues" evidence="1">
    <location>
        <begin position="122"/>
        <end position="145"/>
    </location>
</feature>
<protein>
    <submittedName>
        <fullName evidence="2">Uncharacterized protein</fullName>
    </submittedName>
</protein>
<organism evidence="2">
    <name type="scientific">Cucumis melo</name>
    <name type="common">Muskmelon</name>
    <dbReference type="NCBI Taxonomy" id="3656"/>
    <lineage>
        <taxon>Eukaryota</taxon>
        <taxon>Viridiplantae</taxon>
        <taxon>Streptophyta</taxon>
        <taxon>Embryophyta</taxon>
        <taxon>Tracheophyta</taxon>
        <taxon>Spermatophyta</taxon>
        <taxon>Magnoliopsida</taxon>
        <taxon>eudicotyledons</taxon>
        <taxon>Gunneridae</taxon>
        <taxon>Pentapetalae</taxon>
        <taxon>rosids</taxon>
        <taxon>fabids</taxon>
        <taxon>Cucurbitales</taxon>
        <taxon>Cucurbitaceae</taxon>
        <taxon>Benincaseae</taxon>
        <taxon>Cucumis</taxon>
    </lineage>
</organism>
<evidence type="ECO:0000313" key="2">
    <source>
        <dbReference type="EnsemblPlants" id="MELO3C012541.2.1"/>
    </source>
</evidence>
<feature type="region of interest" description="Disordered" evidence="1">
    <location>
        <begin position="1"/>
        <end position="96"/>
    </location>
</feature>
<feature type="compositionally biased region" description="Acidic residues" evidence="1">
    <location>
        <begin position="1"/>
        <end position="21"/>
    </location>
</feature>
<name>A0A9I9D492_CUCME</name>
<dbReference type="EnsemblPlants" id="MELO3C012541.2.1">
    <property type="protein sequence ID" value="MELO3C012541.2.1"/>
    <property type="gene ID" value="MELO3C012541.2"/>
</dbReference>
<dbReference type="Gramene" id="MELO3C012541.2.1">
    <property type="protein sequence ID" value="MELO3C012541.2.1"/>
    <property type="gene ID" value="MELO3C012541.2"/>
</dbReference>
<sequence>GKREEEEEKATDEGIGPDDENNGALVGPEEEDQSKERETPPPEPEPERKTQTETSVLPDCLLLMMYEPKLTMEGKENGRQRPTTASPTEEMRNEANGHYADGSYCSADKMVVFVSSGSGCGGDDRTEASKGEGLRAKDRKLEPHRPATFGVGAAEVGF</sequence>
<dbReference type="AlphaFoldDB" id="A0A9I9D492"/>
<accession>A0A9I9D492</accession>
<evidence type="ECO:0000256" key="1">
    <source>
        <dbReference type="SAM" id="MobiDB-lite"/>
    </source>
</evidence>
<feature type="compositionally biased region" description="Basic and acidic residues" evidence="1">
    <location>
        <begin position="34"/>
        <end position="51"/>
    </location>
</feature>
<proteinExistence type="predicted"/>
<reference evidence="2" key="1">
    <citation type="submission" date="2023-03" db="UniProtKB">
        <authorList>
            <consortium name="EnsemblPlants"/>
        </authorList>
    </citation>
    <scope>IDENTIFICATION</scope>
</reference>
<feature type="region of interest" description="Disordered" evidence="1">
    <location>
        <begin position="117"/>
        <end position="158"/>
    </location>
</feature>
<feature type="compositionally biased region" description="Basic and acidic residues" evidence="1">
    <location>
        <begin position="70"/>
        <end position="79"/>
    </location>
</feature>